<evidence type="ECO:0000313" key="15">
    <source>
        <dbReference type="EMBL" id="CAK8674898.1"/>
    </source>
</evidence>
<evidence type="ECO:0000256" key="3">
    <source>
        <dbReference type="ARBA" id="ARBA00009400"/>
    </source>
</evidence>
<dbReference type="EMBL" id="CAWYQH010000013">
    <property type="protein sequence ID" value="CAK8674898.1"/>
    <property type="molecule type" value="Genomic_DNA"/>
</dbReference>
<dbReference type="Pfam" id="PF01729">
    <property type="entry name" value="QRPTase_C"/>
    <property type="match status" value="1"/>
</dbReference>
<comment type="similarity">
    <text evidence="3 12">Belongs to the NadC/ModD family.</text>
</comment>
<dbReference type="InterPro" id="IPR027277">
    <property type="entry name" value="NadC/ModD"/>
</dbReference>
<evidence type="ECO:0000256" key="5">
    <source>
        <dbReference type="ARBA" id="ARBA00011944"/>
    </source>
</evidence>
<evidence type="ECO:0000256" key="6">
    <source>
        <dbReference type="ARBA" id="ARBA00020990"/>
    </source>
</evidence>
<evidence type="ECO:0000313" key="17">
    <source>
        <dbReference type="Proteomes" id="UP001642483"/>
    </source>
</evidence>
<evidence type="ECO:0000256" key="12">
    <source>
        <dbReference type="PIRNR" id="PIRNR006250"/>
    </source>
</evidence>
<dbReference type="SUPFAM" id="SSF54675">
    <property type="entry name" value="Nicotinate/Quinolinate PRTase N-terminal domain-like"/>
    <property type="match status" value="1"/>
</dbReference>
<dbReference type="EC" id="2.4.2.19" evidence="5 12"/>
<organism evidence="15 17">
    <name type="scientific">Clavelina lepadiformis</name>
    <name type="common">Light-bulb sea squirt</name>
    <name type="synonym">Ascidia lepadiformis</name>
    <dbReference type="NCBI Taxonomy" id="159417"/>
    <lineage>
        <taxon>Eukaryota</taxon>
        <taxon>Metazoa</taxon>
        <taxon>Chordata</taxon>
        <taxon>Tunicata</taxon>
        <taxon>Ascidiacea</taxon>
        <taxon>Aplousobranchia</taxon>
        <taxon>Clavelinidae</taxon>
        <taxon>Clavelina</taxon>
    </lineage>
</organism>
<evidence type="ECO:0000259" key="13">
    <source>
        <dbReference type="Pfam" id="PF01729"/>
    </source>
</evidence>
<comment type="pathway">
    <text evidence="2 12">Cofactor biosynthesis; NAD(+) biosynthesis; nicotinate D-ribonucleotide from quinolinate: step 1/1.</text>
</comment>
<evidence type="ECO:0000313" key="16">
    <source>
        <dbReference type="EMBL" id="CAK8675041.1"/>
    </source>
</evidence>
<comment type="subunit">
    <text evidence="4 12">Hexamer formed by 3 homodimers.</text>
</comment>
<evidence type="ECO:0000256" key="1">
    <source>
        <dbReference type="ARBA" id="ARBA00003237"/>
    </source>
</evidence>
<dbReference type="NCBIfam" id="TIGR00078">
    <property type="entry name" value="nadC"/>
    <property type="match status" value="1"/>
</dbReference>
<protein>
    <recommendedName>
        <fullName evidence="6 12">Nicotinate-nucleotide pyrophosphorylase [carboxylating]</fullName>
        <ecNumber evidence="5 12">2.4.2.19</ecNumber>
    </recommendedName>
    <alternativeName>
        <fullName evidence="10 12">Quinolinate phosphoribosyltransferase [decarboxylating]</fullName>
    </alternativeName>
</protein>
<dbReference type="CDD" id="cd01572">
    <property type="entry name" value="QPRTase"/>
    <property type="match status" value="1"/>
</dbReference>
<keyword evidence="9 12" id="KW-0808">Transferase</keyword>
<dbReference type="Proteomes" id="UP001642483">
    <property type="component" value="Unassembled WGS sequence"/>
</dbReference>
<comment type="catalytic activity">
    <reaction evidence="11 12">
        <text>nicotinate beta-D-ribonucleotide + CO2 + diphosphate = quinolinate + 5-phospho-alpha-D-ribose 1-diphosphate + 2 H(+)</text>
        <dbReference type="Rhea" id="RHEA:12733"/>
        <dbReference type="ChEBI" id="CHEBI:15378"/>
        <dbReference type="ChEBI" id="CHEBI:16526"/>
        <dbReference type="ChEBI" id="CHEBI:29959"/>
        <dbReference type="ChEBI" id="CHEBI:33019"/>
        <dbReference type="ChEBI" id="CHEBI:57502"/>
        <dbReference type="ChEBI" id="CHEBI:58017"/>
        <dbReference type="EC" id="2.4.2.19"/>
    </reaction>
</comment>
<keyword evidence="7 12" id="KW-0662">Pyridine nucleotide biosynthesis</keyword>
<dbReference type="Gene3D" id="3.90.1170.20">
    <property type="entry name" value="Quinolinate phosphoribosyl transferase, N-terminal domain"/>
    <property type="match status" value="1"/>
</dbReference>
<evidence type="ECO:0000256" key="8">
    <source>
        <dbReference type="ARBA" id="ARBA00022676"/>
    </source>
</evidence>
<dbReference type="InterPro" id="IPR013785">
    <property type="entry name" value="Aldolase_TIM"/>
</dbReference>
<dbReference type="InterPro" id="IPR036068">
    <property type="entry name" value="Nicotinate_pribotase-like_C"/>
</dbReference>
<dbReference type="InterPro" id="IPR022412">
    <property type="entry name" value="Quinolinate_PRibosylTrfase_N"/>
</dbReference>
<gene>
    <name evidence="15" type="ORF">CVLEPA_LOCUS4550</name>
    <name evidence="16" type="ORF">CVLEPA_LOCUS4669</name>
</gene>
<dbReference type="InterPro" id="IPR004393">
    <property type="entry name" value="NadC"/>
</dbReference>
<evidence type="ECO:0000256" key="7">
    <source>
        <dbReference type="ARBA" id="ARBA00022642"/>
    </source>
</evidence>
<feature type="domain" description="Quinolinate phosphoribosyl transferase C-terminal" evidence="13">
    <location>
        <begin position="116"/>
        <end position="286"/>
    </location>
</feature>
<evidence type="ECO:0000259" key="14">
    <source>
        <dbReference type="Pfam" id="PF02749"/>
    </source>
</evidence>
<dbReference type="SUPFAM" id="SSF51690">
    <property type="entry name" value="Nicotinate/Quinolinate PRTase C-terminal domain-like"/>
    <property type="match status" value="1"/>
</dbReference>
<dbReference type="PIRSF" id="PIRSF006250">
    <property type="entry name" value="NadC_ModD"/>
    <property type="match status" value="1"/>
</dbReference>
<evidence type="ECO:0000256" key="9">
    <source>
        <dbReference type="ARBA" id="ARBA00022679"/>
    </source>
</evidence>
<comment type="caution">
    <text evidence="15">The sequence shown here is derived from an EMBL/GenBank/DDBJ whole genome shotgun (WGS) entry which is preliminary data.</text>
</comment>
<dbReference type="EMBL" id="CAWYQH010000013">
    <property type="protein sequence ID" value="CAK8675041.1"/>
    <property type="molecule type" value="Genomic_DNA"/>
</dbReference>
<dbReference type="InterPro" id="IPR002638">
    <property type="entry name" value="Quinolinate_PRibosylTrfase_C"/>
</dbReference>
<keyword evidence="8 12" id="KW-0328">Glycosyltransferase</keyword>
<dbReference type="Gene3D" id="3.20.20.70">
    <property type="entry name" value="Aldolase class I"/>
    <property type="match status" value="1"/>
</dbReference>
<dbReference type="PANTHER" id="PTHR32179">
    <property type="entry name" value="NICOTINATE-NUCLEOTIDE PYROPHOSPHORYLASE [CARBOXYLATING]"/>
    <property type="match status" value="1"/>
</dbReference>
<comment type="function">
    <text evidence="1 12">Involved in the catabolism of quinolinic acid (QA).</text>
</comment>
<evidence type="ECO:0000256" key="4">
    <source>
        <dbReference type="ARBA" id="ARBA00011218"/>
    </source>
</evidence>
<dbReference type="Pfam" id="PF02749">
    <property type="entry name" value="QRPTase_N"/>
    <property type="match status" value="1"/>
</dbReference>
<dbReference type="PANTHER" id="PTHR32179:SF3">
    <property type="entry name" value="NICOTINATE-NUCLEOTIDE PYROPHOSPHORYLASE [CARBOXYLATING]"/>
    <property type="match status" value="1"/>
</dbReference>
<dbReference type="InterPro" id="IPR037128">
    <property type="entry name" value="Quinolinate_PRibosylTase_N_sf"/>
</dbReference>
<evidence type="ECO:0000256" key="10">
    <source>
        <dbReference type="ARBA" id="ARBA00033102"/>
    </source>
</evidence>
<sequence length="292" mass="31843">MGEINVSNILPDEKVKSLVQSWLAEDTPNFDYGGLVVGHKMETAELLIKSPGIVAGVPFFDAVFQQLGCEVKWLCKEGSKFEPCTRERIATVTGPCKNILLGERIALNCISRASGVATIARRYLEIVGKTDWKGKIAGTRKTTPGFRLVEKYSLLVAGADTHRYNLSSMVMLKDNHIWSSGSITKAVEATKSVSGFSTKIEVECQSLEEGLEAARAGADVVMFDNFKPENLMSAAKTLKSQFPYVVVEASGGIDEENISSYCVQDVDVISTSKLIQGYPAVDFSLKIIKKNS</sequence>
<reference evidence="15 17" key="1">
    <citation type="submission" date="2024-02" db="EMBL/GenBank/DDBJ databases">
        <authorList>
            <person name="Daric V."/>
            <person name="Darras S."/>
        </authorList>
    </citation>
    <scope>NUCLEOTIDE SEQUENCE [LARGE SCALE GENOMIC DNA]</scope>
</reference>
<feature type="domain" description="Quinolinate phosphoribosyl transferase N-terminal" evidence="14">
    <location>
        <begin position="38"/>
        <end position="114"/>
    </location>
</feature>
<accession>A0ABP0F9Z5</accession>
<proteinExistence type="inferred from homology"/>
<evidence type="ECO:0000256" key="11">
    <source>
        <dbReference type="ARBA" id="ARBA00047445"/>
    </source>
</evidence>
<evidence type="ECO:0000256" key="2">
    <source>
        <dbReference type="ARBA" id="ARBA00004893"/>
    </source>
</evidence>
<name>A0ABP0F9Z5_CLALP</name>
<keyword evidence="17" id="KW-1185">Reference proteome</keyword>